<dbReference type="PANTHER" id="PTHR43798">
    <property type="entry name" value="MONOACYLGLYCEROL LIPASE"/>
    <property type="match status" value="1"/>
</dbReference>
<dbReference type="RefSeq" id="XP_034106769.1">
    <property type="nucleotide sequence ID" value="XM_034250878.2"/>
</dbReference>
<evidence type="ECO:0000256" key="2">
    <source>
        <dbReference type="ARBA" id="ARBA00022801"/>
    </source>
</evidence>
<dbReference type="Gene3D" id="3.40.50.1820">
    <property type="entry name" value="alpha/beta hydrolase"/>
    <property type="match status" value="1"/>
</dbReference>
<dbReference type="GO" id="GO:0016787">
    <property type="term" value="F:hydrolase activity"/>
    <property type="evidence" value="ECO:0007669"/>
    <property type="project" value="UniProtKB-KW"/>
</dbReference>
<dbReference type="GO" id="GO:0016020">
    <property type="term" value="C:membrane"/>
    <property type="evidence" value="ECO:0007669"/>
    <property type="project" value="TreeGrafter"/>
</dbReference>
<dbReference type="InterPro" id="IPR050266">
    <property type="entry name" value="AB_hydrolase_sf"/>
</dbReference>
<dbReference type="OrthoDB" id="190201at2759"/>
<evidence type="ECO:0000256" key="1">
    <source>
        <dbReference type="ARBA" id="ARBA00008645"/>
    </source>
</evidence>
<dbReference type="AlphaFoldDB" id="A0A6P8WYY6"/>
<gene>
    <name evidence="5" type="primary">LOC117569641</name>
</gene>
<protein>
    <submittedName>
        <fullName evidence="5">Probable serine hydrolase isoform X1</fullName>
    </submittedName>
</protein>
<dbReference type="PANTHER" id="PTHR43798:SF14">
    <property type="entry name" value="SERINE HYDROLASE-LIKE PROTEIN DDB_G0286239"/>
    <property type="match status" value="1"/>
</dbReference>
<dbReference type="SUPFAM" id="SSF53474">
    <property type="entry name" value="alpha/beta-Hydrolases"/>
    <property type="match status" value="1"/>
</dbReference>
<dbReference type="GeneID" id="117569641"/>
<name>A0A6P8WYY6_DROAB</name>
<organism evidence="4 5">
    <name type="scientific">Drosophila albomicans</name>
    <name type="common">Fruit fly</name>
    <dbReference type="NCBI Taxonomy" id="7291"/>
    <lineage>
        <taxon>Eukaryota</taxon>
        <taxon>Metazoa</taxon>
        <taxon>Ecdysozoa</taxon>
        <taxon>Arthropoda</taxon>
        <taxon>Hexapoda</taxon>
        <taxon>Insecta</taxon>
        <taxon>Pterygota</taxon>
        <taxon>Neoptera</taxon>
        <taxon>Endopterygota</taxon>
        <taxon>Diptera</taxon>
        <taxon>Brachycera</taxon>
        <taxon>Muscomorpha</taxon>
        <taxon>Ephydroidea</taxon>
        <taxon>Drosophilidae</taxon>
        <taxon>Drosophila</taxon>
    </lineage>
</organism>
<dbReference type="InterPro" id="IPR029058">
    <property type="entry name" value="AB_hydrolase_fold"/>
</dbReference>
<dbReference type="InterPro" id="IPR000073">
    <property type="entry name" value="AB_hydrolase_1"/>
</dbReference>
<evidence type="ECO:0000313" key="5">
    <source>
        <dbReference type="RefSeq" id="XP_034106769.1"/>
    </source>
</evidence>
<keyword evidence="4" id="KW-1185">Reference proteome</keyword>
<evidence type="ECO:0000259" key="3">
    <source>
        <dbReference type="Pfam" id="PF00561"/>
    </source>
</evidence>
<feature type="domain" description="AB hydrolase-1" evidence="3">
    <location>
        <begin position="62"/>
        <end position="179"/>
    </location>
</feature>
<comment type="similarity">
    <text evidence="1">Belongs to the AB hydrolase superfamily.</text>
</comment>
<dbReference type="Pfam" id="PF00561">
    <property type="entry name" value="Abhydrolase_1"/>
    <property type="match status" value="1"/>
</dbReference>
<sequence length="335" mass="38621">MKGQQSLRLLRQLTNGTQQSFSKRLAHGQSAAGSLRDHEDIIIQMPWGHIAGKWYGRKDVRPILGIHGWMDNAGTFDTLAPLLPAHLPLLTIDAPGHGLSSWLPKGTAYHSIELVQLMRRIIKYFNWEKLSLLGHSMSSLNGFVFGSMFPDKLDMFIGLDVMKPLIRSEKTFINKLAERLENNLKLEERMLEGTEPPSYEWDKLVERMHLGTRKSISLESCQYILKRSCKPSKQDPNRFYFSHDNRVKAAFVYTLSNETVLEMAARINVPYLFIKALQAPYYEDKKYYNAALDVLRKNPQFEYYEVEGSHHVHLNEPEKVAPLINAFINKYRPDV</sequence>
<reference evidence="5" key="1">
    <citation type="submission" date="2025-08" db="UniProtKB">
        <authorList>
            <consortium name="RefSeq"/>
        </authorList>
    </citation>
    <scope>IDENTIFICATION</scope>
    <source>
        <strain evidence="5">15112-1751.03</strain>
        <tissue evidence="5">Whole Adult</tissue>
    </source>
</reference>
<accession>A0A6P8WYY6</accession>
<keyword evidence="2 5" id="KW-0378">Hydrolase</keyword>
<proteinExistence type="inferred from homology"/>
<dbReference type="Proteomes" id="UP000515160">
    <property type="component" value="Chromosome 3"/>
</dbReference>
<evidence type="ECO:0000313" key="4">
    <source>
        <dbReference type="Proteomes" id="UP000515160"/>
    </source>
</evidence>